<dbReference type="AlphaFoldDB" id="A0A239DAU1"/>
<proteinExistence type="predicted"/>
<dbReference type="RefSeq" id="WP_089318324.1">
    <property type="nucleotide sequence ID" value="NZ_FZOQ01000004.1"/>
</dbReference>
<dbReference type="Proteomes" id="UP000198432">
    <property type="component" value="Unassembled WGS sequence"/>
</dbReference>
<accession>A0A239DAU1</accession>
<sequence length="140" mass="16268">MGHLETAQTLVAVFIADYLTVNLAADQKYLEARWSRPVNSEEFRQGWEAITHKISEHSAELLLLDFRLTSTPSITDQNWLVERVMAANKNTPLRRSARLFSKDILQNIIHEIVTDKIELFPYGYQVFWAEASAKQWLFED</sequence>
<reference evidence="2" key="1">
    <citation type="submission" date="2017-06" db="EMBL/GenBank/DDBJ databases">
        <authorList>
            <person name="Varghese N."/>
            <person name="Submissions S."/>
        </authorList>
    </citation>
    <scope>NUCLEOTIDE SEQUENCE [LARGE SCALE GENOMIC DNA]</scope>
    <source>
        <strain evidence="2">NKM1</strain>
    </source>
</reference>
<name>A0A239DAU1_9BACT</name>
<evidence type="ECO:0000313" key="2">
    <source>
        <dbReference type="Proteomes" id="UP000198432"/>
    </source>
</evidence>
<dbReference type="OrthoDB" id="884362at2"/>
<dbReference type="EMBL" id="FZOQ01000004">
    <property type="protein sequence ID" value="SNS29387.1"/>
    <property type="molecule type" value="Genomic_DNA"/>
</dbReference>
<evidence type="ECO:0008006" key="3">
    <source>
        <dbReference type="Google" id="ProtNLM"/>
    </source>
</evidence>
<organism evidence="1 2">
    <name type="scientific">Pontibacter ummariensis</name>
    <dbReference type="NCBI Taxonomy" id="1610492"/>
    <lineage>
        <taxon>Bacteria</taxon>
        <taxon>Pseudomonadati</taxon>
        <taxon>Bacteroidota</taxon>
        <taxon>Cytophagia</taxon>
        <taxon>Cytophagales</taxon>
        <taxon>Hymenobacteraceae</taxon>
        <taxon>Pontibacter</taxon>
    </lineage>
</organism>
<keyword evidence="2" id="KW-1185">Reference proteome</keyword>
<protein>
    <recommendedName>
        <fullName evidence="3">SpoIIAA-like</fullName>
    </recommendedName>
</protein>
<evidence type="ECO:0000313" key="1">
    <source>
        <dbReference type="EMBL" id="SNS29387.1"/>
    </source>
</evidence>
<gene>
    <name evidence="1" type="ORF">SAMN06296052_104140</name>
</gene>